<organism evidence="1 2">
    <name type="scientific">Flavobacterium ginsengiterrae</name>
    <dbReference type="NCBI Taxonomy" id="871695"/>
    <lineage>
        <taxon>Bacteria</taxon>
        <taxon>Pseudomonadati</taxon>
        <taxon>Bacteroidota</taxon>
        <taxon>Flavobacteriia</taxon>
        <taxon>Flavobacteriales</taxon>
        <taxon>Flavobacteriaceae</taxon>
        <taxon>Flavobacterium</taxon>
    </lineage>
</organism>
<proteinExistence type="predicted"/>
<evidence type="ECO:0000313" key="2">
    <source>
        <dbReference type="Proteomes" id="UP001500748"/>
    </source>
</evidence>
<dbReference type="EMBL" id="BAABDU010000004">
    <property type="protein sequence ID" value="GAA3771258.1"/>
    <property type="molecule type" value="Genomic_DNA"/>
</dbReference>
<sequence length="134" mass="15872">MKIQDFLEKIGTLKNLDLDKNTDLENLVSKISLSENKIQFKIEDLFKNHEINTPLFFKIEQTLDLIFIKDQLETNVCFANHSEVRPEFKQSFTLVDLFHYMYAFAHSFSFKESGEIVISEERDLFWKLIETADK</sequence>
<comment type="caution">
    <text evidence="1">The sequence shown here is derived from an EMBL/GenBank/DDBJ whole genome shotgun (WGS) entry which is preliminary data.</text>
</comment>
<gene>
    <name evidence="1" type="ORF">GCM10022423_26610</name>
</gene>
<name>A0ABP7GQ75_9FLAO</name>
<dbReference type="RefSeq" id="WP_345145089.1">
    <property type="nucleotide sequence ID" value="NZ_BAABDU010000004.1"/>
</dbReference>
<evidence type="ECO:0000313" key="1">
    <source>
        <dbReference type="EMBL" id="GAA3771258.1"/>
    </source>
</evidence>
<keyword evidence="2" id="KW-1185">Reference proteome</keyword>
<protein>
    <submittedName>
        <fullName evidence="1">Uncharacterized protein</fullName>
    </submittedName>
</protein>
<reference evidence="2" key="1">
    <citation type="journal article" date="2019" name="Int. J. Syst. Evol. Microbiol.">
        <title>The Global Catalogue of Microorganisms (GCM) 10K type strain sequencing project: providing services to taxonomists for standard genome sequencing and annotation.</title>
        <authorList>
            <consortium name="The Broad Institute Genomics Platform"/>
            <consortium name="The Broad Institute Genome Sequencing Center for Infectious Disease"/>
            <person name="Wu L."/>
            <person name="Ma J."/>
        </authorList>
    </citation>
    <scope>NUCLEOTIDE SEQUENCE [LARGE SCALE GENOMIC DNA]</scope>
    <source>
        <strain evidence="2">JCM 17337</strain>
    </source>
</reference>
<dbReference type="Proteomes" id="UP001500748">
    <property type="component" value="Unassembled WGS sequence"/>
</dbReference>
<accession>A0ABP7GQ75</accession>